<comment type="caution">
    <text evidence="2">The sequence shown here is derived from an EMBL/GenBank/DDBJ whole genome shotgun (WGS) entry which is preliminary data.</text>
</comment>
<dbReference type="AlphaFoldDB" id="A0A135UAY4"/>
<feature type="region of interest" description="Disordered" evidence="1">
    <location>
        <begin position="392"/>
        <end position="413"/>
    </location>
</feature>
<accession>A0A135UAY4</accession>
<dbReference type="OrthoDB" id="10411239at2759"/>
<protein>
    <submittedName>
        <fullName evidence="2">Uncharacterized protein</fullName>
    </submittedName>
</protein>
<proteinExistence type="predicted"/>
<dbReference type="EMBL" id="JFFI01001609">
    <property type="protein sequence ID" value="KXH57556.1"/>
    <property type="molecule type" value="Genomic_DNA"/>
</dbReference>
<reference evidence="2 3" key="1">
    <citation type="submission" date="2014-02" db="EMBL/GenBank/DDBJ databases">
        <title>The genome sequence of Colletotrichum salicis CBS 607.94.</title>
        <authorList>
            <person name="Baroncelli R."/>
            <person name="Thon M.R."/>
        </authorList>
    </citation>
    <scope>NUCLEOTIDE SEQUENCE [LARGE SCALE GENOMIC DNA]</scope>
    <source>
        <strain evidence="2 3">CBS 607.94</strain>
    </source>
</reference>
<evidence type="ECO:0000313" key="2">
    <source>
        <dbReference type="EMBL" id="KXH57556.1"/>
    </source>
</evidence>
<organism evidence="2 3">
    <name type="scientific">Colletotrichum salicis</name>
    <dbReference type="NCBI Taxonomy" id="1209931"/>
    <lineage>
        <taxon>Eukaryota</taxon>
        <taxon>Fungi</taxon>
        <taxon>Dikarya</taxon>
        <taxon>Ascomycota</taxon>
        <taxon>Pezizomycotina</taxon>
        <taxon>Sordariomycetes</taxon>
        <taxon>Hypocreomycetidae</taxon>
        <taxon>Glomerellales</taxon>
        <taxon>Glomerellaceae</taxon>
        <taxon>Colletotrichum</taxon>
        <taxon>Colletotrichum acutatum species complex</taxon>
    </lineage>
</organism>
<dbReference type="Proteomes" id="UP000070121">
    <property type="component" value="Unassembled WGS sequence"/>
</dbReference>
<keyword evidence="3" id="KW-1185">Reference proteome</keyword>
<name>A0A135UAY4_9PEZI</name>
<evidence type="ECO:0000256" key="1">
    <source>
        <dbReference type="SAM" id="MobiDB-lite"/>
    </source>
</evidence>
<sequence>MHHSQLGQAAYAPLPPPPHIQRRIAGYWLVFKFSLPHCVVPDVSFIRSCPCPWRSMLPLLALLARLSRLPLAPKTRPPHTSRVRLGPAGYLLIALVTAAVFRAACPLSIHTQADGSRLLELRNSLGHQTARQSAHLFAGQISTPISTSTLRPLGSSFERLSDGFVTWSMLLGTFLSFRNHPAGDANGTGFAPLKVVPFLGPSRPNQLQRASTHNPSIPVCILRTNAIQHSAHDWSCFAVLTFELETVFGIRIHPPSSASSIQAIRLSHDDPFEIGGEAPSARDGGQIFCTREKRIREVRQQNSWLMGCGCATAGALTLNILRRSGLITADDDEHALPMSDDKKFRRNVPPKRSLALAAAGIVPRRRGAVEWSSSDRNVPCSRTRRRITKTDRLRKGGYKSAIHHQDARNSNRILRPSKVQGQITPFVCICLCTCTCFHGIGGPRPG</sequence>
<gene>
    <name evidence="2" type="ORF">CSAL01_04498</name>
</gene>
<evidence type="ECO:0000313" key="3">
    <source>
        <dbReference type="Proteomes" id="UP000070121"/>
    </source>
</evidence>